<evidence type="ECO:0000256" key="1">
    <source>
        <dbReference type="ARBA" id="ARBA00004141"/>
    </source>
</evidence>
<evidence type="ECO:0000256" key="5">
    <source>
        <dbReference type="SAM" id="Phobius"/>
    </source>
</evidence>
<reference evidence="6" key="1">
    <citation type="submission" date="2006-03" db="EMBL/GenBank/DDBJ databases">
        <title>Comparative genomics of Brassica oleracea and Arabidopsis thaliana reveals gene loss, fragmentation and dispersal following polyploidy.</title>
        <authorList>
            <person name="Town C.D."/>
            <person name="Cheung F."/>
            <person name="Maiti R."/>
            <person name="Crabtree J."/>
            <person name="Haas B.J."/>
            <person name="Wortman J.R."/>
            <person name="Hine E.E."/>
            <person name="Althoff R."/>
            <person name="Arbogast T."/>
            <person name="Tallon L.J."/>
            <person name="Teresa U.T."/>
            <person name="Trick M."/>
            <person name="Bancroft I."/>
        </authorList>
    </citation>
    <scope>NUCLEOTIDE SEQUENCE</scope>
</reference>
<feature type="transmembrane region" description="Helical" evidence="5">
    <location>
        <begin position="153"/>
        <end position="175"/>
    </location>
</feature>
<feature type="transmembrane region" description="Helical" evidence="5">
    <location>
        <begin position="78"/>
        <end position="103"/>
    </location>
</feature>
<evidence type="ECO:0000256" key="2">
    <source>
        <dbReference type="ARBA" id="ARBA00022692"/>
    </source>
</evidence>
<name>Q2A9T8_BRAOL</name>
<protein>
    <submittedName>
        <fullName evidence="6">Sodium-dicarboxylate cotransporter-related</fullName>
    </submittedName>
</protein>
<keyword evidence="4 5" id="KW-0472">Membrane</keyword>
<evidence type="ECO:0000256" key="4">
    <source>
        <dbReference type="ARBA" id="ARBA00023136"/>
    </source>
</evidence>
<organism evidence="6">
    <name type="scientific">Brassica oleracea</name>
    <name type="common">Wild cabbage</name>
    <dbReference type="NCBI Taxonomy" id="3712"/>
    <lineage>
        <taxon>Eukaryota</taxon>
        <taxon>Viridiplantae</taxon>
        <taxon>Streptophyta</taxon>
        <taxon>Embryophyta</taxon>
        <taxon>Tracheophyta</taxon>
        <taxon>Spermatophyta</taxon>
        <taxon>Magnoliopsida</taxon>
        <taxon>eudicotyledons</taxon>
        <taxon>Gunneridae</taxon>
        <taxon>Pentapetalae</taxon>
        <taxon>rosids</taxon>
        <taxon>malvids</taxon>
        <taxon>Brassicales</taxon>
        <taxon>Brassicaceae</taxon>
        <taxon>Brassiceae</taxon>
        <taxon>Brassica</taxon>
    </lineage>
</organism>
<dbReference type="GO" id="GO:0015140">
    <property type="term" value="F:malate transmembrane transporter activity"/>
    <property type="evidence" value="ECO:0007669"/>
    <property type="project" value="UniProtKB-ARBA"/>
</dbReference>
<keyword evidence="3 5" id="KW-1133">Transmembrane helix</keyword>
<evidence type="ECO:0000313" key="6">
    <source>
        <dbReference type="EMBL" id="ABD64970.1"/>
    </source>
</evidence>
<sequence length="200" mass="22356">MNGGHLPAAASDDLKSPLLPVVHNDEPLEKQTLGHHLRTIFTPKNCYIALGPLLCAVVCLCARLGGEDTTTAKNMLGVLVWMFAWWLTEAVPMPITSMSPLFLFPLFGITTADHVASSYMDDVISLVLGSFILALAVEHYNIHRRLALNVSRFIYLSFSLQYSCLFFILVIFIIVSPSCVRKHDDFFLSYGAIWIKHLLM</sequence>
<dbReference type="Pfam" id="PF00939">
    <property type="entry name" value="Na_sulph_symp"/>
    <property type="match status" value="1"/>
</dbReference>
<accession>Q2A9T8</accession>
<keyword evidence="2 5" id="KW-0812">Transmembrane</keyword>
<proteinExistence type="predicted"/>
<feature type="transmembrane region" description="Helical" evidence="5">
    <location>
        <begin position="123"/>
        <end position="141"/>
    </location>
</feature>
<gene>
    <name evidence="6" type="ORF">25.t00009</name>
</gene>
<comment type="subcellular location">
    <subcellularLocation>
        <location evidence="1">Membrane</location>
        <topology evidence="1">Multi-pass membrane protein</topology>
    </subcellularLocation>
</comment>
<dbReference type="PANTHER" id="PTHR10283">
    <property type="entry name" value="SOLUTE CARRIER FAMILY 13 MEMBER"/>
    <property type="match status" value="1"/>
</dbReference>
<dbReference type="PANTHER" id="PTHR10283:SF82">
    <property type="entry name" value="SOLUTE CARRIER FAMILY 13 MEMBER 2"/>
    <property type="match status" value="1"/>
</dbReference>
<feature type="transmembrane region" description="Helical" evidence="5">
    <location>
        <begin position="47"/>
        <end position="66"/>
    </location>
</feature>
<dbReference type="InterPro" id="IPR001898">
    <property type="entry name" value="SLC13A/DASS"/>
</dbReference>
<dbReference type="AlphaFoldDB" id="Q2A9T8"/>
<evidence type="ECO:0000256" key="3">
    <source>
        <dbReference type="ARBA" id="ARBA00022989"/>
    </source>
</evidence>
<dbReference type="EMBL" id="AC183494">
    <property type="protein sequence ID" value="ABD64970.1"/>
    <property type="molecule type" value="Genomic_DNA"/>
</dbReference>
<dbReference type="GO" id="GO:0005886">
    <property type="term" value="C:plasma membrane"/>
    <property type="evidence" value="ECO:0007669"/>
    <property type="project" value="TreeGrafter"/>
</dbReference>